<dbReference type="SUPFAM" id="SSF102031">
    <property type="entry name" value="AXH domain"/>
    <property type="match status" value="1"/>
</dbReference>
<feature type="domain" description="HMG box" evidence="15">
    <location>
        <begin position="458"/>
        <end position="526"/>
    </location>
</feature>
<keyword evidence="7 13" id="KW-0238">DNA-binding</keyword>
<feature type="region of interest" description="Disordered" evidence="14">
    <location>
        <begin position="437"/>
        <end position="459"/>
    </location>
</feature>
<evidence type="ECO:0000256" key="11">
    <source>
        <dbReference type="ARBA" id="ARBA00030026"/>
    </source>
</evidence>
<dbReference type="SUPFAM" id="SSF47095">
    <property type="entry name" value="HMG-box"/>
    <property type="match status" value="1"/>
</dbReference>
<evidence type="ECO:0000313" key="18">
    <source>
        <dbReference type="Proteomes" id="UP000694388"/>
    </source>
</evidence>
<evidence type="ECO:0000313" key="17">
    <source>
        <dbReference type="Ensembl" id="ENSEBUP00000026751.1"/>
    </source>
</evidence>
<sequence>MQRKKSPTPSGGNKRPMSELFTAQPQHHGWCFAMATASLSRAKRPVGGRLGAGVLRVVTEPCWHPSDGDSLQCSEHLPASPEAAPAELDDLPELQEARDHRLPSTSFHLDSYISHYENPLNVAAERSWDPADKNDSHKLQWPTAGEIESLSVNNCLAEFANIATGPQSPLLQNMESCKWLTYPTHLTVTSQNLHSYARPPPGPLPQPDCSPPLLPFIKDLDVEVESEACLLDHSPCEEDKPSWSQSWPPTVWHCFLSGSLLALHESSSAWWSVEDVGRLTEEANEHRRACAQLKQVLRFTDFGLRLMSLQEVLYNGLSLLQLCFTVCSPSRPRLVARCPIDHPFFVQSKGWSSFQPSLTVMKYGLPCREIENGDVCLPPSHPEAHNPDDSGVFDALKSFDFTPVDSAAVFVLSSMARQRRASQCGGAPDMLPNQSMQPTTLTPGTPITPTTPTTPTRNKRPMNAFMLFAKRYRVEYTHMYPGKDNRAISVMLGDRWKRMRYEEKSVYEQEAKALAMEQKRLNPDCWKRKRTNSISLFKERGVATFPRCTSTTFDGLEISLHHMTTFDVRIGPDGALISEDTLRYRCAA</sequence>
<reference evidence="17" key="1">
    <citation type="submission" date="2025-08" db="UniProtKB">
        <authorList>
            <consortium name="Ensembl"/>
        </authorList>
    </citation>
    <scope>IDENTIFICATION</scope>
</reference>
<dbReference type="PROSITE" id="PS51148">
    <property type="entry name" value="AXH"/>
    <property type="match status" value="1"/>
</dbReference>
<keyword evidence="3" id="KW-0678">Repressor</keyword>
<evidence type="ECO:0000256" key="10">
    <source>
        <dbReference type="ARBA" id="ARBA00025095"/>
    </source>
</evidence>
<dbReference type="GeneTree" id="ENSGT00390000011239"/>
<dbReference type="GO" id="GO:0000981">
    <property type="term" value="F:DNA-binding transcription factor activity, RNA polymerase II-specific"/>
    <property type="evidence" value="ECO:0007669"/>
    <property type="project" value="TreeGrafter"/>
</dbReference>
<keyword evidence="6" id="KW-0805">Transcription regulation</keyword>
<evidence type="ECO:0000259" key="16">
    <source>
        <dbReference type="PROSITE" id="PS51148"/>
    </source>
</evidence>
<dbReference type="GO" id="GO:0003723">
    <property type="term" value="F:RNA binding"/>
    <property type="evidence" value="ECO:0007669"/>
    <property type="project" value="InterPro"/>
</dbReference>
<dbReference type="Proteomes" id="UP000694388">
    <property type="component" value="Unplaced"/>
</dbReference>
<evidence type="ECO:0000256" key="7">
    <source>
        <dbReference type="ARBA" id="ARBA00023125"/>
    </source>
</evidence>
<comment type="subcellular location">
    <subcellularLocation>
        <location evidence="1">Nucleus</location>
    </subcellularLocation>
</comment>
<dbReference type="CDD" id="cd21988">
    <property type="entry name" value="HMG-box_HBP1"/>
    <property type="match status" value="1"/>
</dbReference>
<protein>
    <recommendedName>
        <fullName evidence="2">HMG box-containing protein 1</fullName>
    </recommendedName>
    <alternativeName>
        <fullName evidence="12">HMG box transcription factor 1</fullName>
    </alternativeName>
    <alternativeName>
        <fullName evidence="11">High mobility group box transcription factor 1</fullName>
    </alternativeName>
</protein>
<dbReference type="InterPro" id="IPR039655">
    <property type="entry name" value="HBP1"/>
</dbReference>
<proteinExistence type="predicted"/>
<dbReference type="Pfam" id="PF08517">
    <property type="entry name" value="AXH"/>
    <property type="match status" value="1"/>
</dbReference>
<evidence type="ECO:0000256" key="14">
    <source>
        <dbReference type="SAM" id="MobiDB-lite"/>
    </source>
</evidence>
<evidence type="ECO:0000256" key="2">
    <source>
        <dbReference type="ARBA" id="ARBA00017229"/>
    </source>
</evidence>
<feature type="domain" description="AXH" evidence="16">
    <location>
        <begin position="243"/>
        <end position="387"/>
    </location>
</feature>
<evidence type="ECO:0000256" key="3">
    <source>
        <dbReference type="ARBA" id="ARBA00022491"/>
    </source>
</evidence>
<dbReference type="SMART" id="SM00398">
    <property type="entry name" value="HMG"/>
    <property type="match status" value="1"/>
</dbReference>
<keyword evidence="5" id="KW-0832">Ubl conjugation</keyword>
<dbReference type="PANTHER" id="PTHR15499">
    <property type="entry name" value="HMG BOX-CONTAINING PROTEIN 1"/>
    <property type="match status" value="1"/>
</dbReference>
<dbReference type="PANTHER" id="PTHR15499:SF3">
    <property type="entry name" value="HMG BOX-CONTAINING PROTEIN 1"/>
    <property type="match status" value="1"/>
</dbReference>
<dbReference type="SMART" id="SM00536">
    <property type="entry name" value="AXH"/>
    <property type="match status" value="1"/>
</dbReference>
<evidence type="ECO:0000256" key="6">
    <source>
        <dbReference type="ARBA" id="ARBA00023015"/>
    </source>
</evidence>
<dbReference type="Gene3D" id="1.10.30.10">
    <property type="entry name" value="High mobility group box domain"/>
    <property type="match status" value="1"/>
</dbReference>
<accession>A0A8C4R8E3</accession>
<evidence type="ECO:0000256" key="4">
    <source>
        <dbReference type="ARBA" id="ARBA00022687"/>
    </source>
</evidence>
<comment type="function">
    <text evidence="10">Transcriptional repressor that binds to the promoter region of target genes. Plays a role in the regulation of the cell cycle and of the Wnt pathway. Binds preferentially to the sequence 5'-TTCATTCATTCA-3'. Binding to the histone H1.0 promoter is enhanced by interaction with RB1. Disrupts the interaction between DNA and TCF4.</text>
</comment>
<dbReference type="GO" id="GO:0016055">
    <property type="term" value="P:Wnt signaling pathway"/>
    <property type="evidence" value="ECO:0007669"/>
    <property type="project" value="UniProtKB-KW"/>
</dbReference>
<keyword evidence="4" id="KW-0879">Wnt signaling pathway</keyword>
<dbReference type="Ensembl" id="ENSEBUT00000027327.1">
    <property type="protein sequence ID" value="ENSEBUP00000026751.1"/>
    <property type="gene ID" value="ENSEBUG00000016475.1"/>
</dbReference>
<dbReference type="InterPro" id="IPR003652">
    <property type="entry name" value="Ataxin_AXH_dom"/>
</dbReference>
<dbReference type="PROSITE" id="PS50118">
    <property type="entry name" value="HMG_BOX_2"/>
    <property type="match status" value="1"/>
</dbReference>
<keyword evidence="9 13" id="KW-0539">Nucleus</keyword>
<dbReference type="AlphaFoldDB" id="A0A8C4R8E3"/>
<feature type="DNA-binding region" description="HMG box" evidence="13">
    <location>
        <begin position="458"/>
        <end position="526"/>
    </location>
</feature>
<evidence type="ECO:0000259" key="15">
    <source>
        <dbReference type="PROSITE" id="PS50118"/>
    </source>
</evidence>
<evidence type="ECO:0000256" key="1">
    <source>
        <dbReference type="ARBA" id="ARBA00004123"/>
    </source>
</evidence>
<evidence type="ECO:0000256" key="13">
    <source>
        <dbReference type="PROSITE-ProRule" id="PRU00267"/>
    </source>
</evidence>
<evidence type="ECO:0000256" key="8">
    <source>
        <dbReference type="ARBA" id="ARBA00023163"/>
    </source>
</evidence>
<dbReference type="GO" id="GO:0005634">
    <property type="term" value="C:nucleus"/>
    <property type="evidence" value="ECO:0007669"/>
    <property type="project" value="UniProtKB-SubCell"/>
</dbReference>
<organism evidence="17 18">
    <name type="scientific">Eptatretus burgeri</name>
    <name type="common">Inshore hagfish</name>
    <dbReference type="NCBI Taxonomy" id="7764"/>
    <lineage>
        <taxon>Eukaryota</taxon>
        <taxon>Metazoa</taxon>
        <taxon>Chordata</taxon>
        <taxon>Craniata</taxon>
        <taxon>Vertebrata</taxon>
        <taxon>Cyclostomata</taxon>
        <taxon>Myxini</taxon>
        <taxon>Myxiniformes</taxon>
        <taxon>Myxinidae</taxon>
        <taxon>Eptatretinae</taxon>
        <taxon>Eptatretus</taxon>
    </lineage>
</organism>
<keyword evidence="8" id="KW-0804">Transcription</keyword>
<dbReference type="GO" id="GO:0000978">
    <property type="term" value="F:RNA polymerase II cis-regulatory region sequence-specific DNA binding"/>
    <property type="evidence" value="ECO:0007669"/>
    <property type="project" value="TreeGrafter"/>
</dbReference>
<dbReference type="InterPro" id="IPR009071">
    <property type="entry name" value="HMG_box_dom"/>
</dbReference>
<evidence type="ECO:0000256" key="12">
    <source>
        <dbReference type="ARBA" id="ARBA00030708"/>
    </source>
</evidence>
<reference evidence="17" key="2">
    <citation type="submission" date="2025-09" db="UniProtKB">
        <authorList>
            <consortium name="Ensembl"/>
        </authorList>
    </citation>
    <scope>IDENTIFICATION</scope>
</reference>
<feature type="compositionally biased region" description="Low complexity" evidence="14">
    <location>
        <begin position="438"/>
        <end position="456"/>
    </location>
</feature>
<dbReference type="InterPro" id="IPR036910">
    <property type="entry name" value="HMG_box_dom_sf"/>
</dbReference>
<evidence type="ECO:0000256" key="5">
    <source>
        <dbReference type="ARBA" id="ARBA00022843"/>
    </source>
</evidence>
<dbReference type="Pfam" id="PF00505">
    <property type="entry name" value="HMG_box"/>
    <property type="match status" value="1"/>
</dbReference>
<dbReference type="InterPro" id="IPR036096">
    <property type="entry name" value="Ataxin_AXH_dom_sf"/>
</dbReference>
<name>A0A8C4R8E3_EPTBU</name>
<evidence type="ECO:0000256" key="9">
    <source>
        <dbReference type="ARBA" id="ARBA00023242"/>
    </source>
</evidence>
<keyword evidence="18" id="KW-1185">Reference proteome</keyword>